<dbReference type="Proteomes" id="UP000321197">
    <property type="component" value="Unassembled WGS sequence"/>
</dbReference>
<name>A0A511R2J4_9DEIN</name>
<evidence type="ECO:0000313" key="2">
    <source>
        <dbReference type="EMBL" id="GEM83072.1"/>
    </source>
</evidence>
<sequence>MTRMTARLTLARPRGSYPALSTRMRGESRFTIYRILEKCQRILEPYSTMTPDENTNGIRLRGSGIQIKGG</sequence>
<evidence type="ECO:0000313" key="3">
    <source>
        <dbReference type="Proteomes" id="UP000321197"/>
    </source>
</evidence>
<gene>
    <name evidence="2" type="ORF">MHY01S_12380</name>
</gene>
<feature type="region of interest" description="Disordered" evidence="1">
    <location>
        <begin position="47"/>
        <end position="70"/>
    </location>
</feature>
<protein>
    <submittedName>
        <fullName evidence="2">Uncharacterized protein</fullName>
    </submittedName>
</protein>
<organism evidence="2 3">
    <name type="scientific">Meiothermus hypogaeus NBRC 106114</name>
    <dbReference type="NCBI Taxonomy" id="1227553"/>
    <lineage>
        <taxon>Bacteria</taxon>
        <taxon>Thermotogati</taxon>
        <taxon>Deinococcota</taxon>
        <taxon>Deinococci</taxon>
        <taxon>Thermales</taxon>
        <taxon>Thermaceae</taxon>
        <taxon>Meiothermus</taxon>
    </lineage>
</organism>
<feature type="compositionally biased region" description="Polar residues" evidence="1">
    <location>
        <begin position="47"/>
        <end position="57"/>
    </location>
</feature>
<reference evidence="2 3" key="1">
    <citation type="submission" date="2019-07" db="EMBL/GenBank/DDBJ databases">
        <title>Whole genome shotgun sequence of Meiothermus hypogaeus NBRC 106114.</title>
        <authorList>
            <person name="Hosoyama A."/>
            <person name="Uohara A."/>
            <person name="Ohji S."/>
            <person name="Ichikawa N."/>
        </authorList>
    </citation>
    <scope>NUCLEOTIDE SEQUENCE [LARGE SCALE GENOMIC DNA]</scope>
    <source>
        <strain evidence="2 3">NBRC 106114</strain>
    </source>
</reference>
<dbReference type="EMBL" id="BJXL01000031">
    <property type="protein sequence ID" value="GEM83072.1"/>
    <property type="molecule type" value="Genomic_DNA"/>
</dbReference>
<proteinExistence type="predicted"/>
<accession>A0A511R2J4</accession>
<evidence type="ECO:0000256" key="1">
    <source>
        <dbReference type="SAM" id="MobiDB-lite"/>
    </source>
</evidence>
<dbReference type="AlphaFoldDB" id="A0A511R2J4"/>
<comment type="caution">
    <text evidence="2">The sequence shown here is derived from an EMBL/GenBank/DDBJ whole genome shotgun (WGS) entry which is preliminary data.</text>
</comment>